<evidence type="ECO:0000256" key="4">
    <source>
        <dbReference type="ARBA" id="ARBA00022723"/>
    </source>
</evidence>
<protein>
    <submittedName>
        <fullName evidence="9">Cytochrome b subunit of succinate dehydrogenase, Sdh3p</fullName>
    </submittedName>
</protein>
<feature type="transmembrane region" description="Helical" evidence="8">
    <location>
        <begin position="124"/>
        <end position="143"/>
    </location>
</feature>
<dbReference type="Gene3D" id="1.20.1300.10">
    <property type="entry name" value="Fumarate reductase/succinate dehydrogenase, transmembrane subunit"/>
    <property type="match status" value="1"/>
</dbReference>
<evidence type="ECO:0000256" key="2">
    <source>
        <dbReference type="ARBA" id="ARBA00022617"/>
    </source>
</evidence>
<reference evidence="9" key="1">
    <citation type="submission" date="2020-05" db="EMBL/GenBank/DDBJ databases">
        <title>Phylogenomic resolution of chytrid fungi.</title>
        <authorList>
            <person name="Stajich J.E."/>
            <person name="Amses K."/>
            <person name="Simmons R."/>
            <person name="Seto K."/>
            <person name="Myers J."/>
            <person name="Bonds A."/>
            <person name="Quandt C.A."/>
            <person name="Barry K."/>
            <person name="Liu P."/>
            <person name="Grigoriev I."/>
            <person name="Longcore J.E."/>
            <person name="James T.Y."/>
        </authorList>
    </citation>
    <scope>NUCLEOTIDE SEQUENCE</scope>
    <source>
        <strain evidence="9">JEL0318</strain>
    </source>
</reference>
<dbReference type="PANTHER" id="PTHR10978:SF5">
    <property type="entry name" value="SUCCINATE DEHYDROGENASE CYTOCHROME B560 SUBUNIT, MITOCHONDRIAL"/>
    <property type="match status" value="1"/>
</dbReference>
<keyword evidence="3 8" id="KW-0812">Transmembrane</keyword>
<keyword evidence="4" id="KW-0479">Metal-binding</keyword>
<dbReference type="CDD" id="cd03499">
    <property type="entry name" value="SQR_TypeC_SdhC"/>
    <property type="match status" value="1"/>
</dbReference>
<dbReference type="InterPro" id="IPR000701">
    <property type="entry name" value="SuccDH_FuR_B_TM-su"/>
</dbReference>
<keyword evidence="5 8" id="KW-1133">Transmembrane helix</keyword>
<sequence>MFASRFANTLRGPTSSRITNQILINNSVTLLAIPRTTRYSTSNTSSVISFTTSHTSPFPNCFNFRFSSTPKQSAPAKLTTEELSKPTLEVDPFDKSVKLNRPISPHLSIYQPQITWYGSAANRITGVAVAGLFYGAFGLYPFFDVTSTAAAAWVHSLPGGLLFTVKALIAYPAVYHTLNGIRHLTWDTTQGLSNEAVRQSGWLVVGVSAVVAAGLVYV</sequence>
<feature type="transmembrane region" description="Helical" evidence="8">
    <location>
        <begin position="155"/>
        <end position="175"/>
    </location>
</feature>
<dbReference type="AlphaFoldDB" id="A0AAD5S3P7"/>
<dbReference type="Pfam" id="PF01127">
    <property type="entry name" value="Sdh_cyt"/>
    <property type="match status" value="1"/>
</dbReference>
<proteinExistence type="predicted"/>
<keyword evidence="2" id="KW-0349">Heme</keyword>
<dbReference type="PANTHER" id="PTHR10978">
    <property type="entry name" value="SUCCINATE DEHYDROGENASE CYTOCHROME B560 SUBUNIT"/>
    <property type="match status" value="1"/>
</dbReference>
<dbReference type="GO" id="GO:0006121">
    <property type="term" value="P:mitochondrial electron transport, succinate to ubiquinone"/>
    <property type="evidence" value="ECO:0007669"/>
    <property type="project" value="TreeGrafter"/>
</dbReference>
<dbReference type="GO" id="GO:0005739">
    <property type="term" value="C:mitochondrion"/>
    <property type="evidence" value="ECO:0007669"/>
    <property type="project" value="GOC"/>
</dbReference>
<evidence type="ECO:0000256" key="3">
    <source>
        <dbReference type="ARBA" id="ARBA00022692"/>
    </source>
</evidence>
<comment type="caution">
    <text evidence="9">The sequence shown here is derived from an EMBL/GenBank/DDBJ whole genome shotgun (WGS) entry which is preliminary data.</text>
</comment>
<dbReference type="GO" id="GO:0016020">
    <property type="term" value="C:membrane"/>
    <property type="evidence" value="ECO:0007669"/>
    <property type="project" value="UniProtKB-SubCell"/>
</dbReference>
<keyword evidence="10" id="KW-1185">Reference proteome</keyword>
<dbReference type="GO" id="GO:0046872">
    <property type="term" value="F:metal ion binding"/>
    <property type="evidence" value="ECO:0007669"/>
    <property type="project" value="UniProtKB-KW"/>
</dbReference>
<feature type="transmembrane region" description="Helical" evidence="8">
    <location>
        <begin position="196"/>
        <end position="217"/>
    </location>
</feature>
<evidence type="ECO:0000256" key="7">
    <source>
        <dbReference type="ARBA" id="ARBA00023136"/>
    </source>
</evidence>
<keyword evidence="7 8" id="KW-0472">Membrane</keyword>
<evidence type="ECO:0000313" key="9">
    <source>
        <dbReference type="EMBL" id="KAJ3038598.1"/>
    </source>
</evidence>
<gene>
    <name evidence="9" type="primary">SDH3</name>
    <name evidence="9" type="ORF">HK097_003114</name>
</gene>
<evidence type="ECO:0000256" key="1">
    <source>
        <dbReference type="ARBA" id="ARBA00004370"/>
    </source>
</evidence>
<organism evidence="9 10">
    <name type="scientific">Rhizophlyctis rosea</name>
    <dbReference type="NCBI Taxonomy" id="64517"/>
    <lineage>
        <taxon>Eukaryota</taxon>
        <taxon>Fungi</taxon>
        <taxon>Fungi incertae sedis</taxon>
        <taxon>Chytridiomycota</taxon>
        <taxon>Chytridiomycota incertae sedis</taxon>
        <taxon>Chytridiomycetes</taxon>
        <taxon>Rhizophlyctidales</taxon>
        <taxon>Rhizophlyctidaceae</taxon>
        <taxon>Rhizophlyctis</taxon>
    </lineage>
</organism>
<dbReference type="GO" id="GO:0006099">
    <property type="term" value="P:tricarboxylic acid cycle"/>
    <property type="evidence" value="ECO:0007669"/>
    <property type="project" value="InterPro"/>
</dbReference>
<dbReference type="InterPro" id="IPR034804">
    <property type="entry name" value="SQR/QFR_C/D"/>
</dbReference>
<name>A0AAD5S3P7_9FUNG</name>
<dbReference type="SUPFAM" id="SSF81343">
    <property type="entry name" value="Fumarate reductase respiratory complex transmembrane subunits"/>
    <property type="match status" value="1"/>
</dbReference>
<dbReference type="NCBIfam" id="TIGR02970">
    <property type="entry name" value="succ_dehyd_cytB"/>
    <property type="match status" value="1"/>
</dbReference>
<evidence type="ECO:0000256" key="5">
    <source>
        <dbReference type="ARBA" id="ARBA00022989"/>
    </source>
</evidence>
<evidence type="ECO:0000313" key="10">
    <source>
        <dbReference type="Proteomes" id="UP001212841"/>
    </source>
</evidence>
<accession>A0AAD5S3P7</accession>
<dbReference type="InterPro" id="IPR014314">
    <property type="entry name" value="Succ_DH_cytb556"/>
</dbReference>
<dbReference type="GO" id="GO:0009055">
    <property type="term" value="F:electron transfer activity"/>
    <property type="evidence" value="ECO:0007669"/>
    <property type="project" value="InterPro"/>
</dbReference>
<evidence type="ECO:0000256" key="6">
    <source>
        <dbReference type="ARBA" id="ARBA00023004"/>
    </source>
</evidence>
<evidence type="ECO:0000256" key="8">
    <source>
        <dbReference type="SAM" id="Phobius"/>
    </source>
</evidence>
<comment type="subcellular location">
    <subcellularLocation>
        <location evidence="1">Membrane</location>
    </subcellularLocation>
</comment>
<dbReference type="EMBL" id="JADGJD010001714">
    <property type="protein sequence ID" value="KAJ3038598.1"/>
    <property type="molecule type" value="Genomic_DNA"/>
</dbReference>
<keyword evidence="6" id="KW-0408">Iron</keyword>
<dbReference type="Proteomes" id="UP001212841">
    <property type="component" value="Unassembled WGS sequence"/>
</dbReference>